<reference evidence="6" key="1">
    <citation type="submission" date="2022-02" db="EMBL/GenBank/DDBJ databases">
        <title>Vibrio sp. nov., a new bacterium isolated from Bohai sea, China.</title>
        <authorList>
            <person name="Yuan Y."/>
        </authorList>
    </citation>
    <scope>NUCLEOTIDE SEQUENCE</scope>
    <source>
        <strain evidence="6">DBSS07</strain>
    </source>
</reference>
<dbReference type="InterPro" id="IPR036390">
    <property type="entry name" value="WH_DNA-bd_sf"/>
</dbReference>
<evidence type="ECO:0000256" key="2">
    <source>
        <dbReference type="ARBA" id="ARBA00023015"/>
    </source>
</evidence>
<proteinExistence type="inferred from homology"/>
<comment type="similarity">
    <text evidence="1">Belongs to the LysR transcriptional regulatory family.</text>
</comment>
<dbReference type="InterPro" id="IPR036388">
    <property type="entry name" value="WH-like_DNA-bd_sf"/>
</dbReference>
<dbReference type="InterPro" id="IPR005119">
    <property type="entry name" value="LysR_subst-bd"/>
</dbReference>
<dbReference type="GO" id="GO:0003700">
    <property type="term" value="F:DNA-binding transcription factor activity"/>
    <property type="evidence" value="ECO:0007669"/>
    <property type="project" value="InterPro"/>
</dbReference>
<gene>
    <name evidence="6" type="ORF">MD483_20240</name>
</gene>
<dbReference type="RefSeq" id="WP_252027607.1">
    <property type="nucleotide sequence ID" value="NZ_JAKRRX010000185.1"/>
</dbReference>
<organism evidence="6 7">
    <name type="scientific">Vibrio paucivorans</name>
    <dbReference type="NCBI Taxonomy" id="2829489"/>
    <lineage>
        <taxon>Bacteria</taxon>
        <taxon>Pseudomonadati</taxon>
        <taxon>Pseudomonadota</taxon>
        <taxon>Gammaproteobacteria</taxon>
        <taxon>Vibrionales</taxon>
        <taxon>Vibrionaceae</taxon>
        <taxon>Vibrio</taxon>
    </lineage>
</organism>
<sequence>MVTLEQQLSRIDLNLLVSLSVLIKERNVTKAAKVLYLSQPAMSRTLSRLRDLLGDPLFYRESNGLVPTQKALELQAPLDELLRAMQQLVTATSFSPKECEQAFTISLPPLMSQFLSVPLAKRFMAEAPKASLLEFPISRDPCQQLQERIVDFTIHIDKPGNEMEMPAQKIGQTYAMFYVAPDHPLTQKESVTLEDCLSYRFVDLTLDIRSNYGLLNPIDSYLHSKGRMRDIAFRSGQLQTLIQVMQGTNTVLSSSHKVAELENLKDTLVPIYAMDDSELLVDVYLIEHKRTENSRPHQWLKQLILNTLSDVLSTPNA</sequence>
<dbReference type="InterPro" id="IPR050389">
    <property type="entry name" value="LysR-type_TF"/>
</dbReference>
<name>A0A9X3HTT6_9VIBR</name>
<evidence type="ECO:0000256" key="3">
    <source>
        <dbReference type="ARBA" id="ARBA00023125"/>
    </source>
</evidence>
<evidence type="ECO:0000313" key="7">
    <source>
        <dbReference type="Proteomes" id="UP001155586"/>
    </source>
</evidence>
<dbReference type="PROSITE" id="PS50931">
    <property type="entry name" value="HTH_LYSR"/>
    <property type="match status" value="1"/>
</dbReference>
<dbReference type="SUPFAM" id="SSF46785">
    <property type="entry name" value="Winged helix' DNA-binding domain"/>
    <property type="match status" value="1"/>
</dbReference>
<dbReference type="Proteomes" id="UP001155586">
    <property type="component" value="Unassembled WGS sequence"/>
</dbReference>
<accession>A0A9X3HTT6</accession>
<keyword evidence="2" id="KW-0805">Transcription regulation</keyword>
<evidence type="ECO:0000256" key="1">
    <source>
        <dbReference type="ARBA" id="ARBA00009437"/>
    </source>
</evidence>
<dbReference type="SUPFAM" id="SSF53850">
    <property type="entry name" value="Periplasmic binding protein-like II"/>
    <property type="match status" value="1"/>
</dbReference>
<keyword evidence="3" id="KW-0238">DNA-binding</keyword>
<dbReference type="InterPro" id="IPR000847">
    <property type="entry name" value="LysR_HTH_N"/>
</dbReference>
<protein>
    <submittedName>
        <fullName evidence="6">LysR family transcriptional regulator</fullName>
    </submittedName>
</protein>
<dbReference type="EMBL" id="JAKRRX010000185">
    <property type="protein sequence ID" value="MCW8336145.1"/>
    <property type="molecule type" value="Genomic_DNA"/>
</dbReference>
<dbReference type="PANTHER" id="PTHR30118:SF15">
    <property type="entry name" value="TRANSCRIPTIONAL REGULATORY PROTEIN"/>
    <property type="match status" value="1"/>
</dbReference>
<dbReference type="Pfam" id="PF00126">
    <property type="entry name" value="HTH_1"/>
    <property type="match status" value="1"/>
</dbReference>
<dbReference type="Gene3D" id="3.40.190.10">
    <property type="entry name" value="Periplasmic binding protein-like II"/>
    <property type="match status" value="2"/>
</dbReference>
<dbReference type="GO" id="GO:0003677">
    <property type="term" value="F:DNA binding"/>
    <property type="evidence" value="ECO:0007669"/>
    <property type="project" value="UniProtKB-KW"/>
</dbReference>
<keyword evidence="7" id="KW-1185">Reference proteome</keyword>
<dbReference type="PRINTS" id="PR00039">
    <property type="entry name" value="HTHLYSR"/>
</dbReference>
<dbReference type="Pfam" id="PF03466">
    <property type="entry name" value="LysR_substrate"/>
    <property type="match status" value="1"/>
</dbReference>
<keyword evidence="4" id="KW-0804">Transcription</keyword>
<evidence type="ECO:0000313" key="6">
    <source>
        <dbReference type="EMBL" id="MCW8336145.1"/>
    </source>
</evidence>
<evidence type="ECO:0000259" key="5">
    <source>
        <dbReference type="PROSITE" id="PS50931"/>
    </source>
</evidence>
<evidence type="ECO:0000256" key="4">
    <source>
        <dbReference type="ARBA" id="ARBA00023163"/>
    </source>
</evidence>
<dbReference type="Gene3D" id="1.10.10.10">
    <property type="entry name" value="Winged helix-like DNA-binding domain superfamily/Winged helix DNA-binding domain"/>
    <property type="match status" value="1"/>
</dbReference>
<dbReference type="PANTHER" id="PTHR30118">
    <property type="entry name" value="HTH-TYPE TRANSCRIPTIONAL REGULATOR LEUO-RELATED"/>
    <property type="match status" value="1"/>
</dbReference>
<dbReference type="AlphaFoldDB" id="A0A9X3HTT6"/>
<feature type="domain" description="HTH lysR-type" evidence="5">
    <location>
        <begin position="11"/>
        <end position="68"/>
    </location>
</feature>
<comment type="caution">
    <text evidence="6">The sequence shown here is derived from an EMBL/GenBank/DDBJ whole genome shotgun (WGS) entry which is preliminary data.</text>
</comment>